<evidence type="ECO:0000313" key="2">
    <source>
        <dbReference type="EMBL" id="MFC0243574.1"/>
    </source>
</evidence>
<keyword evidence="3" id="KW-1185">Reference proteome</keyword>
<feature type="region of interest" description="Disordered" evidence="1">
    <location>
        <begin position="148"/>
        <end position="225"/>
    </location>
</feature>
<sequence length="320" mass="37138">MFKKYKHHNDNHEAVIKSPDGIDIKITPGAKWKFTRAVMRDQTLSDLQKLVLILLIDKTNEGFGKNPEMFGYAYLGVKAIAKEVGKRDERSVKRVLRELRTGEIIDQKTMEVRETRKIWLTVMGDGKGGRSAVNRYWLKDWNKFGAVAPAPDDGDMEDSEAARKVASAQRKGDIDARQRVTSMRLKVTSTQRDSDTMPPDSSQDTPLQHTSKEYTQENSPQQRDRAEYWPDNAWDQFWDLFPNKTAKKIAEASFNKVSEAGSVEFADLMEGLRLYVNKDDFREWCMPSTWLDQGRWEDRPKQKQKIDLMKDYRSRMKYAI</sequence>
<proteinExistence type="predicted"/>
<evidence type="ECO:0008006" key="4">
    <source>
        <dbReference type="Google" id="ProtNLM"/>
    </source>
</evidence>
<organism evidence="2 3">
    <name type="scientific">Rhodopseudomonas telluris</name>
    <dbReference type="NCBI Taxonomy" id="644215"/>
    <lineage>
        <taxon>Bacteria</taxon>
        <taxon>Pseudomonadati</taxon>
        <taxon>Pseudomonadota</taxon>
        <taxon>Alphaproteobacteria</taxon>
        <taxon>Hyphomicrobiales</taxon>
        <taxon>Nitrobacteraceae</taxon>
        <taxon>Rhodopseudomonas</taxon>
    </lineage>
</organism>
<gene>
    <name evidence="2" type="ORF">ACFFJ6_24035</name>
</gene>
<feature type="compositionally biased region" description="Polar residues" evidence="1">
    <location>
        <begin position="199"/>
        <end position="209"/>
    </location>
</feature>
<dbReference type="Proteomes" id="UP001589775">
    <property type="component" value="Unassembled WGS sequence"/>
</dbReference>
<evidence type="ECO:0000313" key="3">
    <source>
        <dbReference type="Proteomes" id="UP001589775"/>
    </source>
</evidence>
<name>A0ABV6EZB2_9BRAD</name>
<comment type="caution">
    <text evidence="2">The sequence shown here is derived from an EMBL/GenBank/DDBJ whole genome shotgun (WGS) entry which is preliminary data.</text>
</comment>
<accession>A0ABV6EZB2</accession>
<dbReference type="EMBL" id="JBHLWM010000012">
    <property type="protein sequence ID" value="MFC0243574.1"/>
    <property type="molecule type" value="Genomic_DNA"/>
</dbReference>
<evidence type="ECO:0000256" key="1">
    <source>
        <dbReference type="SAM" id="MobiDB-lite"/>
    </source>
</evidence>
<reference evidence="2 3" key="1">
    <citation type="submission" date="2024-09" db="EMBL/GenBank/DDBJ databases">
        <authorList>
            <person name="Sun Q."/>
            <person name="Mori K."/>
        </authorList>
    </citation>
    <scope>NUCLEOTIDE SEQUENCE [LARGE SCALE GENOMIC DNA]</scope>
    <source>
        <strain evidence="2 3">KCTC 23279</strain>
    </source>
</reference>
<dbReference type="RefSeq" id="WP_378392694.1">
    <property type="nucleotide sequence ID" value="NZ_JBHLWM010000012.1"/>
</dbReference>
<protein>
    <recommendedName>
        <fullName evidence="4">Bacteriophage lambda Replication protein O N-terminal domain-containing protein</fullName>
    </recommendedName>
</protein>